<comment type="subcellular location">
    <subcellularLocation>
        <location evidence="2">Cell membrane</location>
        <topology evidence="2">Multi-pass membrane protein</topology>
    </subcellularLocation>
</comment>
<accession>A0A3E0WM86</accession>
<evidence type="ECO:0000256" key="5">
    <source>
        <dbReference type="ARBA" id="ARBA00022553"/>
    </source>
</evidence>
<dbReference type="SMART" id="SM00387">
    <property type="entry name" value="HATPase_c"/>
    <property type="match status" value="1"/>
</dbReference>
<feature type="transmembrane region" description="Helical" evidence="10">
    <location>
        <begin position="28"/>
        <end position="50"/>
    </location>
</feature>
<dbReference type="InterPro" id="IPR005467">
    <property type="entry name" value="His_kinase_dom"/>
</dbReference>
<keyword evidence="10" id="KW-1133">Transmembrane helix</keyword>
<evidence type="ECO:0000259" key="11">
    <source>
        <dbReference type="PROSITE" id="PS50109"/>
    </source>
</evidence>
<evidence type="ECO:0000256" key="6">
    <source>
        <dbReference type="ARBA" id="ARBA00022679"/>
    </source>
</evidence>
<dbReference type="AlphaFoldDB" id="A0A3E0WM86"/>
<dbReference type="CDD" id="cd00082">
    <property type="entry name" value="HisKA"/>
    <property type="match status" value="1"/>
</dbReference>
<dbReference type="Gene3D" id="1.10.287.130">
    <property type="match status" value="1"/>
</dbReference>
<evidence type="ECO:0000259" key="12">
    <source>
        <dbReference type="PROSITE" id="PS50885"/>
    </source>
</evidence>
<keyword evidence="9" id="KW-0067">ATP-binding</keyword>
<dbReference type="InterPro" id="IPR036097">
    <property type="entry name" value="HisK_dim/P_sf"/>
</dbReference>
<reference evidence="14" key="1">
    <citation type="submission" date="2017-05" db="EMBL/GenBank/DDBJ databases">
        <authorList>
            <person name="Sharma S."/>
            <person name="Sidhu C."/>
            <person name="Pinnaka A.K."/>
        </authorList>
    </citation>
    <scope>NUCLEOTIDE SEQUENCE [LARGE SCALE GENOMIC DNA]</scope>
    <source>
        <strain evidence="14">AK93</strain>
    </source>
</reference>
<dbReference type="SMART" id="SM00388">
    <property type="entry name" value="HisKA"/>
    <property type="match status" value="1"/>
</dbReference>
<evidence type="ECO:0000256" key="3">
    <source>
        <dbReference type="ARBA" id="ARBA00012438"/>
    </source>
</evidence>
<proteinExistence type="predicted"/>
<comment type="catalytic activity">
    <reaction evidence="1">
        <text>ATP + protein L-histidine = ADP + protein N-phospho-L-histidine.</text>
        <dbReference type="EC" id="2.7.13.3"/>
    </reaction>
</comment>
<feature type="transmembrane region" description="Helical" evidence="10">
    <location>
        <begin position="166"/>
        <end position="186"/>
    </location>
</feature>
<comment type="caution">
    <text evidence="13">The sequence shown here is derived from an EMBL/GenBank/DDBJ whole genome shotgun (WGS) entry which is preliminary data.</text>
</comment>
<dbReference type="GO" id="GO:0005886">
    <property type="term" value="C:plasma membrane"/>
    <property type="evidence" value="ECO:0007669"/>
    <property type="project" value="UniProtKB-SubCell"/>
</dbReference>
<dbReference type="GO" id="GO:0005524">
    <property type="term" value="F:ATP binding"/>
    <property type="evidence" value="ECO:0007669"/>
    <property type="project" value="UniProtKB-KW"/>
</dbReference>
<evidence type="ECO:0000313" key="13">
    <source>
        <dbReference type="EMBL" id="RFA33076.1"/>
    </source>
</evidence>
<dbReference type="CDD" id="cd06225">
    <property type="entry name" value="HAMP"/>
    <property type="match status" value="1"/>
</dbReference>
<dbReference type="Pfam" id="PF02518">
    <property type="entry name" value="HATPase_c"/>
    <property type="match status" value="1"/>
</dbReference>
<dbReference type="InterPro" id="IPR004358">
    <property type="entry name" value="Sig_transdc_His_kin-like_C"/>
</dbReference>
<evidence type="ECO:0000256" key="1">
    <source>
        <dbReference type="ARBA" id="ARBA00000085"/>
    </source>
</evidence>
<dbReference type="Pfam" id="PF00672">
    <property type="entry name" value="HAMP"/>
    <property type="match status" value="1"/>
</dbReference>
<sequence length="468" mass="51711">MARPVSPRCAASVINTWRLPMRSLFLKIFLWFWVAMLLMGGTLILAQRYWAGPSLPTPSAMAAYVAEAERMFAHKDSEGVRLWLRRLNRESELRFFVIEERSRLFPAQRLPRPLQERLEAELDTRQTRGGRPRAVAEAFKVDGREYHLVAMLPHHRYRLQDLPVSLRLGVALAVSAAISLLLAGVISRPIRRIRLAAQRLADGELEARVPPLRGRDEIAELGHDFNLMAERLQHLLEVQTQLLRDVSHELRSPLNRLQVALELARGAAGASAGTSLDRIEREAERLNDLIGQVLSLSRMETGAVEPRWAAVDISGLVRDVVDDAAFEAGDRLSLQFQGAEGISATADAGLLHSAVENVVRNAVQYSPEGGRVGVVLRTDGEAINITVLDDGPGLPEEQLERVFEPFVRVSAARERSTGGYGLGLAIARRALRIHGGDIEAANRPEGGLAVSLRLPRSRPSRDTSVDSP</sequence>
<feature type="domain" description="HAMP" evidence="12">
    <location>
        <begin position="184"/>
        <end position="237"/>
    </location>
</feature>
<keyword evidence="4" id="KW-1003">Cell membrane</keyword>
<evidence type="ECO:0000256" key="7">
    <source>
        <dbReference type="ARBA" id="ARBA00022741"/>
    </source>
</evidence>
<dbReference type="Gene3D" id="6.10.340.10">
    <property type="match status" value="1"/>
</dbReference>
<keyword evidence="10" id="KW-0472">Membrane</keyword>
<feature type="domain" description="Histidine kinase" evidence="11">
    <location>
        <begin position="245"/>
        <end position="458"/>
    </location>
</feature>
<keyword evidence="6" id="KW-0808">Transferase</keyword>
<dbReference type="PROSITE" id="PS50885">
    <property type="entry name" value="HAMP"/>
    <property type="match status" value="1"/>
</dbReference>
<dbReference type="EC" id="2.7.13.3" evidence="3"/>
<evidence type="ECO:0000256" key="8">
    <source>
        <dbReference type="ARBA" id="ARBA00022777"/>
    </source>
</evidence>
<dbReference type="PANTHER" id="PTHR44936:SF10">
    <property type="entry name" value="SENSOR PROTEIN RSTB"/>
    <property type="match status" value="1"/>
</dbReference>
<keyword evidence="7" id="KW-0547">Nucleotide-binding</keyword>
<dbReference type="InterPro" id="IPR003661">
    <property type="entry name" value="HisK_dim/P_dom"/>
</dbReference>
<evidence type="ECO:0000256" key="4">
    <source>
        <dbReference type="ARBA" id="ARBA00022475"/>
    </source>
</evidence>
<evidence type="ECO:0000256" key="10">
    <source>
        <dbReference type="SAM" id="Phobius"/>
    </source>
</evidence>
<dbReference type="SUPFAM" id="SSF47384">
    <property type="entry name" value="Homodimeric domain of signal transducing histidine kinase"/>
    <property type="match status" value="1"/>
</dbReference>
<evidence type="ECO:0000256" key="2">
    <source>
        <dbReference type="ARBA" id="ARBA00004651"/>
    </source>
</evidence>
<dbReference type="InterPro" id="IPR036890">
    <property type="entry name" value="HATPase_C_sf"/>
</dbReference>
<dbReference type="InterPro" id="IPR003594">
    <property type="entry name" value="HATPase_dom"/>
</dbReference>
<keyword evidence="14" id="KW-1185">Reference proteome</keyword>
<dbReference type="OrthoDB" id="9804645at2"/>
<dbReference type="GO" id="GO:0000155">
    <property type="term" value="F:phosphorelay sensor kinase activity"/>
    <property type="evidence" value="ECO:0007669"/>
    <property type="project" value="InterPro"/>
</dbReference>
<dbReference type="PRINTS" id="PR00344">
    <property type="entry name" value="BCTRLSENSOR"/>
</dbReference>
<name>A0A3E0WM86_9GAMM</name>
<dbReference type="PANTHER" id="PTHR44936">
    <property type="entry name" value="SENSOR PROTEIN CREC"/>
    <property type="match status" value="1"/>
</dbReference>
<dbReference type="EMBL" id="NFZW01000023">
    <property type="protein sequence ID" value="RFA33076.1"/>
    <property type="molecule type" value="Genomic_DNA"/>
</dbReference>
<dbReference type="InterPro" id="IPR050980">
    <property type="entry name" value="2C_sensor_his_kinase"/>
</dbReference>
<organism evidence="13 14">
    <name type="scientific">Alkalilimnicola ehrlichii</name>
    <dbReference type="NCBI Taxonomy" id="351052"/>
    <lineage>
        <taxon>Bacteria</taxon>
        <taxon>Pseudomonadati</taxon>
        <taxon>Pseudomonadota</taxon>
        <taxon>Gammaproteobacteria</taxon>
        <taxon>Chromatiales</taxon>
        <taxon>Ectothiorhodospiraceae</taxon>
        <taxon>Alkalilimnicola</taxon>
    </lineage>
</organism>
<keyword evidence="8" id="KW-0418">Kinase</keyword>
<keyword evidence="5" id="KW-0597">Phosphoprotein</keyword>
<evidence type="ECO:0000256" key="9">
    <source>
        <dbReference type="ARBA" id="ARBA00022840"/>
    </source>
</evidence>
<dbReference type="Gene3D" id="3.30.565.10">
    <property type="entry name" value="Histidine kinase-like ATPase, C-terminal domain"/>
    <property type="match status" value="1"/>
</dbReference>
<protein>
    <recommendedName>
        <fullName evidence="3">histidine kinase</fullName>
        <ecNumber evidence="3">2.7.13.3</ecNumber>
    </recommendedName>
</protein>
<dbReference type="Proteomes" id="UP000256763">
    <property type="component" value="Unassembled WGS sequence"/>
</dbReference>
<dbReference type="PROSITE" id="PS50109">
    <property type="entry name" value="HIS_KIN"/>
    <property type="match status" value="1"/>
</dbReference>
<keyword evidence="10" id="KW-0812">Transmembrane</keyword>
<dbReference type="SUPFAM" id="SSF158472">
    <property type="entry name" value="HAMP domain-like"/>
    <property type="match status" value="1"/>
</dbReference>
<dbReference type="Pfam" id="PF00512">
    <property type="entry name" value="HisKA"/>
    <property type="match status" value="1"/>
</dbReference>
<gene>
    <name evidence="13" type="ORF">CAL65_18065</name>
</gene>
<evidence type="ECO:0000313" key="14">
    <source>
        <dbReference type="Proteomes" id="UP000256763"/>
    </source>
</evidence>
<dbReference type="SUPFAM" id="SSF55874">
    <property type="entry name" value="ATPase domain of HSP90 chaperone/DNA topoisomerase II/histidine kinase"/>
    <property type="match status" value="1"/>
</dbReference>
<dbReference type="InterPro" id="IPR003660">
    <property type="entry name" value="HAMP_dom"/>
</dbReference>
<dbReference type="SMART" id="SM00304">
    <property type="entry name" value="HAMP"/>
    <property type="match status" value="1"/>
</dbReference>